<dbReference type="InterPro" id="IPR039498">
    <property type="entry name" value="NTP_transf_5"/>
</dbReference>
<proteinExistence type="predicted"/>
<dbReference type="Pfam" id="PF14907">
    <property type="entry name" value="NTP_transf_5"/>
    <property type="match status" value="1"/>
</dbReference>
<evidence type="ECO:0000313" key="1">
    <source>
        <dbReference type="EMBL" id="MCS0584441.1"/>
    </source>
</evidence>
<dbReference type="RefSeq" id="WP_258818994.1">
    <property type="nucleotide sequence ID" value="NZ_JANUGW010000021.1"/>
</dbReference>
<organism evidence="1 2">
    <name type="scientific">Massilia pinisoli</name>
    <dbReference type="NCBI Taxonomy" id="1772194"/>
    <lineage>
        <taxon>Bacteria</taxon>
        <taxon>Pseudomonadati</taxon>
        <taxon>Pseudomonadota</taxon>
        <taxon>Betaproteobacteria</taxon>
        <taxon>Burkholderiales</taxon>
        <taxon>Oxalobacteraceae</taxon>
        <taxon>Telluria group</taxon>
        <taxon>Massilia</taxon>
    </lineage>
</organism>
<dbReference type="EMBL" id="JANUGW010000021">
    <property type="protein sequence ID" value="MCS0584441.1"/>
    <property type="molecule type" value="Genomic_DNA"/>
</dbReference>
<name>A0ABT1ZWX0_9BURK</name>
<protein>
    <submittedName>
        <fullName evidence="1">Nucleotidyltransferase family protein</fullName>
    </submittedName>
</protein>
<reference evidence="1 2" key="1">
    <citation type="submission" date="2022-08" db="EMBL/GenBank/DDBJ databases">
        <title>Reclassification of Massilia species as members of the genera Telluria, Duganella, Pseudoduganella, Mokoshia gen. nov. and Zemynaea gen. nov. using orthogonal and non-orthogonal genome-based approaches.</title>
        <authorList>
            <person name="Bowman J.P."/>
        </authorList>
    </citation>
    <scope>NUCLEOTIDE SEQUENCE [LARGE SCALE GENOMIC DNA]</scope>
    <source>
        <strain evidence="1 2">JCM 31316</strain>
    </source>
</reference>
<evidence type="ECO:0000313" key="2">
    <source>
        <dbReference type="Proteomes" id="UP001204151"/>
    </source>
</evidence>
<sequence length="366" mass="40454">MNGLPLPLPLLVRVLRDPSTAQGLDGAGWDLLLRQADAANLDAYLLVQLEDAGLLDTVPAAPRAHLEWTRAGAAGHAQAARYEVRQIARALDGLGLPLILLKGAAYALAGLDAGRGRLFSDIDILVPKARLPEVEGALMMHGWITTHHDEYDQRYYRQWMHELPPMQHARRGNSIDVHHAILPETAPVRPDPDKLRAAARPIAGEPGLATLAPADMVLHSAVHLFFDGEFDKGLRDLVDMHRLFTEFGAQPGFWEALPARARELELGRPLFYALRYCPRLLGTVVPPAVQAAMAWAAPNPALLWLMDRLFGRALLPMHASCADAWSDVAHFALYVRGNWLRMPPQLLARHLFHKAFITKHNTSQAA</sequence>
<comment type="caution">
    <text evidence="1">The sequence shown here is derived from an EMBL/GenBank/DDBJ whole genome shotgun (WGS) entry which is preliminary data.</text>
</comment>
<keyword evidence="2" id="KW-1185">Reference proteome</keyword>
<accession>A0ABT1ZWX0</accession>
<dbReference type="Proteomes" id="UP001204151">
    <property type="component" value="Unassembled WGS sequence"/>
</dbReference>
<dbReference type="Gene3D" id="3.30.460.40">
    <property type="match status" value="1"/>
</dbReference>
<gene>
    <name evidence="1" type="ORF">NX784_22880</name>
</gene>